<keyword evidence="4" id="KW-1185">Reference proteome</keyword>
<dbReference type="InterPro" id="IPR021109">
    <property type="entry name" value="Peptidase_aspartic_dom_sf"/>
</dbReference>
<comment type="caution">
    <text evidence="3">The sequence shown here is derived from an EMBL/GenBank/DDBJ whole genome shotgun (WGS) entry which is preliminary data.</text>
</comment>
<reference evidence="3 4" key="1">
    <citation type="submission" date="2023-11" db="EMBL/GenBank/DDBJ databases">
        <title>MicrobeMod: A computational toolkit for identifying prokaryotic methylation and restriction-modification with nanopore sequencing.</title>
        <authorList>
            <person name="Crits-Christoph A."/>
            <person name="Kang S.C."/>
            <person name="Lee H."/>
            <person name="Ostrov N."/>
        </authorList>
    </citation>
    <scope>NUCLEOTIDE SEQUENCE [LARGE SCALE GENOMIC DNA]</scope>
    <source>
        <strain evidence="3 4">ATCC 14820</strain>
    </source>
</reference>
<evidence type="ECO:0000256" key="1">
    <source>
        <dbReference type="ARBA" id="ARBA00022801"/>
    </source>
</evidence>
<dbReference type="SUPFAM" id="SSF50156">
    <property type="entry name" value="PDZ domain-like"/>
    <property type="match status" value="1"/>
</dbReference>
<dbReference type="InterPro" id="IPR001969">
    <property type="entry name" value="Aspartic_peptidase_AS"/>
</dbReference>
<gene>
    <name evidence="3" type="ORF">SIL82_06795</name>
</gene>
<evidence type="ECO:0000259" key="2">
    <source>
        <dbReference type="PROSITE" id="PS50175"/>
    </source>
</evidence>
<dbReference type="SUPFAM" id="SSF50630">
    <property type="entry name" value="Acid proteases"/>
    <property type="match status" value="1"/>
</dbReference>
<sequence>MFLFFLLCAAAPDAPPIPHASATRAREAEAPWVAFTLTPAEQICFQAVVDGHPVAAILDTGVSTSLLSRRFVDAARMRVRGGHAALAIGGTVASGWVDPSSVTIAAHTVQNPRLMTAPLPPATTGQAAIDLLVGSDMIAHYALDIDYAAQRFRLLPSGSLPFAGNIAPLRIGGEWSSYVTDLLVGTHHLSRMAIDTGDGSAITVTRGAWSALAEQQRPTSSTISYGVGGAAIVDLAIVPGVRSGAAPARTVEMRIEPSGGYTATIGMNGRIGSGFLRHYRVLLDPHAGRMVLLPGSSVDTPPLRSTSGLILRRDDDRLTVLHVMRGGPAEADGWQAGEQICAVDGLPVSAQGTLHWPVDTAGRSVRLATCTGVTRTLTLRAFY</sequence>
<dbReference type="Proteomes" id="UP001279660">
    <property type="component" value="Unassembled WGS sequence"/>
</dbReference>
<evidence type="ECO:0000313" key="4">
    <source>
        <dbReference type="Proteomes" id="UP001279660"/>
    </source>
</evidence>
<name>A0ABU4PLE7_9SPHN</name>
<dbReference type="Gene3D" id="2.40.70.10">
    <property type="entry name" value="Acid Proteases"/>
    <property type="match status" value="1"/>
</dbReference>
<dbReference type="Gene3D" id="2.30.42.10">
    <property type="match status" value="1"/>
</dbReference>
<dbReference type="RefSeq" id="WP_169313320.1">
    <property type="nucleotide sequence ID" value="NZ_JAWXXV010000001.1"/>
</dbReference>
<keyword evidence="3" id="KW-0645">Protease</keyword>
<dbReference type="GO" id="GO:0006508">
    <property type="term" value="P:proteolysis"/>
    <property type="evidence" value="ECO:0007669"/>
    <property type="project" value="UniProtKB-KW"/>
</dbReference>
<dbReference type="GO" id="GO:0008233">
    <property type="term" value="F:peptidase activity"/>
    <property type="evidence" value="ECO:0007669"/>
    <property type="project" value="UniProtKB-KW"/>
</dbReference>
<accession>A0ABU4PLE7</accession>
<dbReference type="EMBL" id="JAWXXV010000001">
    <property type="protein sequence ID" value="MDX5983962.1"/>
    <property type="molecule type" value="Genomic_DNA"/>
</dbReference>
<dbReference type="PROSITE" id="PS50175">
    <property type="entry name" value="ASP_PROT_RETROV"/>
    <property type="match status" value="1"/>
</dbReference>
<dbReference type="PROSITE" id="PS00141">
    <property type="entry name" value="ASP_PROTEASE"/>
    <property type="match status" value="1"/>
</dbReference>
<protein>
    <submittedName>
        <fullName evidence="3">Aspartyl protease family protein</fullName>
    </submittedName>
</protein>
<dbReference type="InterPro" id="IPR036034">
    <property type="entry name" value="PDZ_sf"/>
</dbReference>
<keyword evidence="1" id="KW-0378">Hydrolase</keyword>
<feature type="domain" description="Peptidase A2" evidence="2">
    <location>
        <begin position="54"/>
        <end position="128"/>
    </location>
</feature>
<organism evidence="3 4">
    <name type="scientific">Sphingomonas echinoides</name>
    <dbReference type="NCBI Taxonomy" id="59803"/>
    <lineage>
        <taxon>Bacteria</taxon>
        <taxon>Pseudomonadati</taxon>
        <taxon>Pseudomonadota</taxon>
        <taxon>Alphaproteobacteria</taxon>
        <taxon>Sphingomonadales</taxon>
        <taxon>Sphingomonadaceae</taxon>
        <taxon>Sphingomonas</taxon>
    </lineage>
</organism>
<dbReference type="Pfam" id="PF13650">
    <property type="entry name" value="Asp_protease_2"/>
    <property type="match status" value="1"/>
</dbReference>
<evidence type="ECO:0000313" key="3">
    <source>
        <dbReference type="EMBL" id="MDX5983962.1"/>
    </source>
</evidence>
<dbReference type="InterPro" id="IPR001995">
    <property type="entry name" value="Peptidase_A2_cat"/>
</dbReference>
<proteinExistence type="predicted"/>